<gene>
    <name evidence="5" type="ORF">MCYG_04743</name>
</gene>
<dbReference type="STRING" id="554155.C5FPX1"/>
<protein>
    <submittedName>
        <fullName evidence="5">LysM domain-containing protein</fullName>
    </submittedName>
</protein>
<feature type="domain" description="LysM" evidence="4">
    <location>
        <begin position="129"/>
        <end position="176"/>
    </location>
</feature>
<dbReference type="PROSITE" id="PS51782">
    <property type="entry name" value="LYSM"/>
    <property type="match status" value="3"/>
</dbReference>
<dbReference type="EMBL" id="DS995704">
    <property type="protein sequence ID" value="EEQ31924.1"/>
    <property type="molecule type" value="Genomic_DNA"/>
</dbReference>
<dbReference type="PANTHER" id="PTHR34997:SF1">
    <property type="entry name" value="PEPTIDOGLYCAN-BINDING LYSIN DOMAIN"/>
    <property type="match status" value="1"/>
</dbReference>
<evidence type="ECO:0000259" key="4">
    <source>
        <dbReference type="PROSITE" id="PS51782"/>
    </source>
</evidence>
<evidence type="ECO:0000256" key="2">
    <source>
        <dbReference type="ARBA" id="ARBA00023026"/>
    </source>
</evidence>
<accession>C5FPX1</accession>
<dbReference type="Proteomes" id="UP000002035">
    <property type="component" value="Unassembled WGS sequence"/>
</dbReference>
<dbReference type="VEuPathDB" id="FungiDB:MCYG_04743"/>
<feature type="signal peptide" evidence="3">
    <location>
        <begin position="1"/>
        <end position="17"/>
    </location>
</feature>
<sequence>MRIALVLYSLLCGSAAARSLSFFRGQRRSGKTDPNAPSDCTLFDDAVTKDYDCGYFEATWGISHQDFVKWNPSVGENCDGIVVGNSYCVEVNYGLPPTGTSMMTTMKPTPTGSPIPSPTQSGIIDSCTNFYQAASGDNCDSIVRKFGTFSLEDFYAWNPAVGSSCTGLWAGYHYCVGIPGTPSHPPTTTSAPMTTTTIPAGPSPTQDGIISTCTKYHKAVSGDTCFGIATAFGTFTVEEFVAWNPAVKSDCSGMWAGYYYCVAIPGTPTAKPTMTTTTSSKTPTPTGPSPTQDGIVANCKAYYKAVSGDNCAVIASRYGTFTLEQFIEWNPAVKPDCSAIWIGYYYCVGQLYNIYGYVSINR</sequence>
<dbReference type="AlphaFoldDB" id="C5FPX1"/>
<dbReference type="InterPro" id="IPR036779">
    <property type="entry name" value="LysM_dom_sf"/>
</dbReference>
<keyword evidence="6" id="KW-1185">Reference proteome</keyword>
<feature type="domain" description="LysM" evidence="4">
    <location>
        <begin position="215"/>
        <end position="262"/>
    </location>
</feature>
<dbReference type="Gene3D" id="3.10.350.10">
    <property type="entry name" value="LysM domain"/>
    <property type="match status" value="4"/>
</dbReference>
<keyword evidence="1" id="KW-0147">Chitin-binding</keyword>
<dbReference type="OrthoDB" id="2281372at2759"/>
<dbReference type="eggNOG" id="KOG2806">
    <property type="taxonomic scope" value="Eukaryota"/>
</dbReference>
<dbReference type="RefSeq" id="XP_002847006.1">
    <property type="nucleotide sequence ID" value="XM_002846960.1"/>
</dbReference>
<proteinExistence type="predicted"/>
<feature type="chain" id="PRO_5002950305" evidence="3">
    <location>
        <begin position="18"/>
        <end position="362"/>
    </location>
</feature>
<dbReference type="OMA" id="DCNGFWA"/>
<evidence type="ECO:0000256" key="1">
    <source>
        <dbReference type="ARBA" id="ARBA00022669"/>
    </source>
</evidence>
<reference evidence="6" key="1">
    <citation type="journal article" date="2012" name="MBio">
        <title>Comparative genome analysis of Trichophyton rubrum and related dermatophytes reveals candidate genes involved in infection.</title>
        <authorList>
            <person name="Martinez D.A."/>
            <person name="Oliver B.G."/>
            <person name="Graeser Y."/>
            <person name="Goldberg J.M."/>
            <person name="Li W."/>
            <person name="Martinez-Rossi N.M."/>
            <person name="Monod M."/>
            <person name="Shelest E."/>
            <person name="Barton R.C."/>
            <person name="Birch E."/>
            <person name="Brakhage A.A."/>
            <person name="Chen Z."/>
            <person name="Gurr S.J."/>
            <person name="Heiman D."/>
            <person name="Heitman J."/>
            <person name="Kosti I."/>
            <person name="Rossi A."/>
            <person name="Saif S."/>
            <person name="Samalova M."/>
            <person name="Saunders C.W."/>
            <person name="Shea T."/>
            <person name="Summerbell R.C."/>
            <person name="Xu J."/>
            <person name="Young S."/>
            <person name="Zeng Q."/>
            <person name="Birren B.W."/>
            <person name="Cuomo C.A."/>
            <person name="White T.C."/>
        </authorList>
    </citation>
    <scope>NUCLEOTIDE SEQUENCE [LARGE SCALE GENOMIC DNA]</scope>
    <source>
        <strain evidence="6">ATCC MYA-4605 / CBS 113480</strain>
    </source>
</reference>
<dbReference type="InterPro" id="IPR018392">
    <property type="entry name" value="LysM"/>
</dbReference>
<dbReference type="HOGENOM" id="CLU_010591_8_0_1"/>
<dbReference type="SUPFAM" id="SSF54106">
    <property type="entry name" value="LysM domain"/>
    <property type="match status" value="3"/>
</dbReference>
<evidence type="ECO:0000313" key="5">
    <source>
        <dbReference type="EMBL" id="EEQ31924.1"/>
    </source>
</evidence>
<dbReference type="CDD" id="cd00118">
    <property type="entry name" value="LysM"/>
    <property type="match status" value="2"/>
</dbReference>
<dbReference type="SMART" id="SM00257">
    <property type="entry name" value="LysM"/>
    <property type="match status" value="3"/>
</dbReference>
<evidence type="ECO:0000313" key="6">
    <source>
        <dbReference type="Proteomes" id="UP000002035"/>
    </source>
</evidence>
<dbReference type="GeneID" id="9230122"/>
<keyword evidence="3" id="KW-0732">Signal</keyword>
<dbReference type="GO" id="GO:0008061">
    <property type="term" value="F:chitin binding"/>
    <property type="evidence" value="ECO:0007669"/>
    <property type="project" value="UniProtKB-KW"/>
</dbReference>
<dbReference type="PANTHER" id="PTHR34997">
    <property type="entry name" value="AM15"/>
    <property type="match status" value="1"/>
</dbReference>
<dbReference type="InterPro" id="IPR052210">
    <property type="entry name" value="LysM1-like"/>
</dbReference>
<dbReference type="Pfam" id="PF01476">
    <property type="entry name" value="LysM"/>
    <property type="match status" value="2"/>
</dbReference>
<organism evidence="5 6">
    <name type="scientific">Arthroderma otae (strain ATCC MYA-4605 / CBS 113480)</name>
    <name type="common">Microsporum canis</name>
    <dbReference type="NCBI Taxonomy" id="554155"/>
    <lineage>
        <taxon>Eukaryota</taxon>
        <taxon>Fungi</taxon>
        <taxon>Dikarya</taxon>
        <taxon>Ascomycota</taxon>
        <taxon>Pezizomycotina</taxon>
        <taxon>Eurotiomycetes</taxon>
        <taxon>Eurotiomycetidae</taxon>
        <taxon>Onygenales</taxon>
        <taxon>Arthrodermataceae</taxon>
        <taxon>Microsporum</taxon>
    </lineage>
</organism>
<feature type="domain" description="LysM" evidence="4">
    <location>
        <begin position="301"/>
        <end position="348"/>
    </location>
</feature>
<evidence type="ECO:0000256" key="3">
    <source>
        <dbReference type="SAM" id="SignalP"/>
    </source>
</evidence>
<keyword evidence="2" id="KW-0843">Virulence</keyword>
<name>C5FPX1_ARTOC</name>